<keyword evidence="1" id="KW-0812">Transmembrane</keyword>
<evidence type="ECO:0000313" key="3">
    <source>
        <dbReference type="Proteomes" id="UP001597472"/>
    </source>
</evidence>
<dbReference type="RefSeq" id="WP_376893247.1">
    <property type="nucleotide sequence ID" value="NZ_JBHULS010000003.1"/>
</dbReference>
<dbReference type="Gene3D" id="1.20.1260.100">
    <property type="entry name" value="TspO/MBR protein"/>
    <property type="match status" value="1"/>
</dbReference>
<comment type="caution">
    <text evidence="2">The sequence shown here is derived from an EMBL/GenBank/DDBJ whole genome shotgun (WGS) entry which is preliminary data.</text>
</comment>
<gene>
    <name evidence="2" type="ORF">ACFSQP_08080</name>
</gene>
<feature type="transmembrane region" description="Helical" evidence="1">
    <location>
        <begin position="87"/>
        <end position="107"/>
    </location>
</feature>
<dbReference type="PANTHER" id="PTHR33802">
    <property type="entry name" value="SI:CH211-161H7.5-RELATED"/>
    <property type="match status" value="1"/>
</dbReference>
<keyword evidence="3" id="KW-1185">Reference proteome</keyword>
<accession>A0ABW5KV79</accession>
<feature type="transmembrane region" description="Helical" evidence="1">
    <location>
        <begin position="206"/>
        <end position="221"/>
    </location>
</feature>
<proteinExistence type="predicted"/>
<dbReference type="EMBL" id="JBHULS010000003">
    <property type="protein sequence ID" value="MFD2551770.1"/>
    <property type="molecule type" value="Genomic_DNA"/>
</dbReference>
<protein>
    <submittedName>
        <fullName evidence="2">Tryptophan-rich sensory protein</fullName>
    </submittedName>
</protein>
<keyword evidence="1" id="KW-0472">Membrane</keyword>
<feature type="transmembrane region" description="Helical" evidence="1">
    <location>
        <begin position="143"/>
        <end position="168"/>
    </location>
</feature>
<dbReference type="PANTHER" id="PTHR33802:SF1">
    <property type="entry name" value="XK-RELATED PROTEIN"/>
    <property type="match status" value="1"/>
</dbReference>
<reference evidence="3" key="1">
    <citation type="journal article" date="2019" name="Int. J. Syst. Evol. Microbiol.">
        <title>The Global Catalogue of Microorganisms (GCM) 10K type strain sequencing project: providing services to taxonomists for standard genome sequencing and annotation.</title>
        <authorList>
            <consortium name="The Broad Institute Genomics Platform"/>
            <consortium name="The Broad Institute Genome Sequencing Center for Infectious Disease"/>
            <person name="Wu L."/>
            <person name="Ma J."/>
        </authorList>
    </citation>
    <scope>NUCLEOTIDE SEQUENCE [LARGE SCALE GENOMIC DNA]</scope>
    <source>
        <strain evidence="3">KCTC 42587</strain>
    </source>
</reference>
<dbReference type="InterPro" id="IPR038330">
    <property type="entry name" value="TspO/MBR-related_sf"/>
</dbReference>
<feature type="transmembrane region" description="Helical" evidence="1">
    <location>
        <begin position="227"/>
        <end position="248"/>
    </location>
</feature>
<evidence type="ECO:0000313" key="2">
    <source>
        <dbReference type="EMBL" id="MFD2551770.1"/>
    </source>
</evidence>
<feature type="transmembrane region" description="Helical" evidence="1">
    <location>
        <begin position="113"/>
        <end position="131"/>
    </location>
</feature>
<keyword evidence="1" id="KW-1133">Transmembrane helix</keyword>
<evidence type="ECO:0000256" key="1">
    <source>
        <dbReference type="SAM" id="Phobius"/>
    </source>
</evidence>
<feature type="transmembrane region" description="Helical" evidence="1">
    <location>
        <begin position="43"/>
        <end position="67"/>
    </location>
</feature>
<organism evidence="2 3">
    <name type="scientific">Bizionia sediminis</name>
    <dbReference type="NCBI Taxonomy" id="1737064"/>
    <lineage>
        <taxon>Bacteria</taxon>
        <taxon>Pseudomonadati</taxon>
        <taxon>Bacteroidota</taxon>
        <taxon>Flavobacteriia</taxon>
        <taxon>Flavobacteriales</taxon>
        <taxon>Flavobacteriaceae</taxon>
        <taxon>Bizionia</taxon>
    </lineage>
</organism>
<feature type="transmembrane region" description="Helical" evidence="1">
    <location>
        <begin position="180"/>
        <end position="199"/>
    </location>
</feature>
<dbReference type="Proteomes" id="UP001597472">
    <property type="component" value="Unassembled WGS sequence"/>
</dbReference>
<feature type="transmembrane region" description="Helical" evidence="1">
    <location>
        <begin position="7"/>
        <end position="23"/>
    </location>
</feature>
<sequence length="273" mass="30883">MQKTLQISNILAFVFTVFLNYLSNTGAINNQTIGSVSQQVNSLFTPAGYAFSIWGLIYILLLGFIIYQSRSLFVQVRNNDFILKTGWWFVVSCVANAAWIFAWLYGFTGISCVFIFLLLFALLKIVCNNAMELWDAPITTIVFLWWPFVIYSGWVTVASIANVAAYLVKIEWNGFGFLPVTWTLIMICVATAVNLIITWRRNMREFSLVGAWALIAIAIANKNTENLIFVSALIAAALLVISSGIHGFKHRATNPLLKLKEYQQDRKRLKKIK</sequence>
<name>A0ABW5KV79_9FLAO</name>